<accession>A0A3D9LAF6</accession>
<dbReference type="RefSeq" id="WP_115931479.1">
    <property type="nucleotide sequence ID" value="NZ_QREH01000001.1"/>
</dbReference>
<protein>
    <submittedName>
        <fullName evidence="2">YggT family protein</fullName>
    </submittedName>
</protein>
<name>A0A3D9LAF6_9MICC</name>
<dbReference type="AlphaFoldDB" id="A0A3D9LAF6"/>
<proteinExistence type="predicted"/>
<keyword evidence="3" id="KW-1185">Reference proteome</keyword>
<dbReference type="EMBL" id="QREH01000001">
    <property type="protein sequence ID" value="REE03349.1"/>
    <property type="molecule type" value="Genomic_DNA"/>
</dbReference>
<sequence>MTLIFSLLYLVLALVQFLLLIRIVFDVVQSFARSWRPKGILLMVASTVYTVTDPPLRWLRSKIPPVNLGGIGIDVAFLILFVVVVLLKSIVAALAVGTLG</sequence>
<dbReference type="Pfam" id="PF02325">
    <property type="entry name" value="CCB3_YggT"/>
    <property type="match status" value="1"/>
</dbReference>
<evidence type="ECO:0000256" key="1">
    <source>
        <dbReference type="SAM" id="Phobius"/>
    </source>
</evidence>
<comment type="caution">
    <text evidence="2">The sequence shown here is derived from an EMBL/GenBank/DDBJ whole genome shotgun (WGS) entry which is preliminary data.</text>
</comment>
<dbReference type="OrthoDB" id="3216131at2"/>
<keyword evidence="1" id="KW-1133">Transmembrane helix</keyword>
<organism evidence="2 3">
    <name type="scientific">Citricoccus muralis</name>
    <dbReference type="NCBI Taxonomy" id="169134"/>
    <lineage>
        <taxon>Bacteria</taxon>
        <taxon>Bacillati</taxon>
        <taxon>Actinomycetota</taxon>
        <taxon>Actinomycetes</taxon>
        <taxon>Micrococcales</taxon>
        <taxon>Micrococcaceae</taxon>
        <taxon>Citricoccus</taxon>
    </lineage>
</organism>
<gene>
    <name evidence="2" type="ORF">C8E99_1156</name>
</gene>
<dbReference type="Proteomes" id="UP000256727">
    <property type="component" value="Unassembled WGS sequence"/>
</dbReference>
<reference evidence="2 3" key="1">
    <citation type="submission" date="2018-07" db="EMBL/GenBank/DDBJ databases">
        <title>Sequencing the genomes of 1000 actinobacteria strains.</title>
        <authorList>
            <person name="Klenk H.-P."/>
        </authorList>
    </citation>
    <scope>NUCLEOTIDE SEQUENCE [LARGE SCALE GENOMIC DNA]</scope>
    <source>
        <strain evidence="2 3">DSM 14442</strain>
    </source>
</reference>
<dbReference type="GO" id="GO:0016020">
    <property type="term" value="C:membrane"/>
    <property type="evidence" value="ECO:0007669"/>
    <property type="project" value="InterPro"/>
</dbReference>
<feature type="transmembrane region" description="Helical" evidence="1">
    <location>
        <begin position="6"/>
        <end position="28"/>
    </location>
</feature>
<dbReference type="InterPro" id="IPR003425">
    <property type="entry name" value="CCB3/YggT"/>
</dbReference>
<keyword evidence="1" id="KW-0812">Transmembrane</keyword>
<feature type="transmembrane region" description="Helical" evidence="1">
    <location>
        <begin position="71"/>
        <end position="96"/>
    </location>
</feature>
<evidence type="ECO:0000313" key="2">
    <source>
        <dbReference type="EMBL" id="REE03349.1"/>
    </source>
</evidence>
<evidence type="ECO:0000313" key="3">
    <source>
        <dbReference type="Proteomes" id="UP000256727"/>
    </source>
</evidence>
<keyword evidence="1" id="KW-0472">Membrane</keyword>